<feature type="compositionally biased region" description="Basic and acidic residues" evidence="1">
    <location>
        <begin position="415"/>
        <end position="426"/>
    </location>
</feature>
<organism evidence="2 3">
    <name type="scientific">Streblomastix strix</name>
    <dbReference type="NCBI Taxonomy" id="222440"/>
    <lineage>
        <taxon>Eukaryota</taxon>
        <taxon>Metamonada</taxon>
        <taxon>Preaxostyla</taxon>
        <taxon>Oxymonadida</taxon>
        <taxon>Streblomastigidae</taxon>
        <taxon>Streblomastix</taxon>
    </lineage>
</organism>
<evidence type="ECO:0000313" key="3">
    <source>
        <dbReference type="Proteomes" id="UP000324800"/>
    </source>
</evidence>
<feature type="compositionally biased region" description="Basic and acidic residues" evidence="1">
    <location>
        <begin position="320"/>
        <end position="337"/>
    </location>
</feature>
<dbReference type="AlphaFoldDB" id="A0A5J4WIE7"/>
<feature type="compositionally biased region" description="Low complexity" evidence="1">
    <location>
        <begin position="352"/>
        <end position="368"/>
    </location>
</feature>
<evidence type="ECO:0000313" key="2">
    <source>
        <dbReference type="EMBL" id="KAA6394874.1"/>
    </source>
</evidence>
<sequence>MERALLLDREIRAFLKQFSEPNWEHLVRLVMLYGIRRLNEDNTGLITVSELEDLLGVKKIQNYSLSSMQLHQLYQDLQQQLPPHLRHSALQQLTPLESGHLIKLLQYEWPPQQNNSNNNSTIDDNTYDTTYQTDYRNWTRDQVNQSGNQHFKGRNAAPVPGMFLGQQFERVSQKGHPWLKQGNQGQRMKIQQGQKQGGFIGPVFIQPFGSQTAIPYQGIPPCLQQQLINSLNADVQHKKSELIRRQDHIRYKQWKRERNSALKEERRRIRRLKREEKENRRIQDAQRPNIVDEEQDDDDNDDGAEENDGQQQQQQQQQVREQEHNQQGRKDMNRDEIQTQQSGSAEQEQGRIQINNIEIELQQNNNQNRTAPKKKKKTKSQIKYEQDINMNEVSSEQTEGEGRIGRNAKSGSKSRKYDGNVKEREFGLQQQQDDEKEDEDIKVIDRGEVYQRYLDQKKQEEEEQGTLKEKEFNQEQEQDEEIKVIDRGSFSKSFQFQYTF</sequence>
<dbReference type="EMBL" id="SNRW01001825">
    <property type="protein sequence ID" value="KAA6394874.1"/>
    <property type="molecule type" value="Genomic_DNA"/>
</dbReference>
<feature type="compositionally biased region" description="Basic residues" evidence="1">
    <location>
        <begin position="371"/>
        <end position="380"/>
    </location>
</feature>
<evidence type="ECO:0000256" key="1">
    <source>
        <dbReference type="SAM" id="MobiDB-lite"/>
    </source>
</evidence>
<gene>
    <name evidence="2" type="ORF">EZS28_009598</name>
</gene>
<evidence type="ECO:0008006" key="4">
    <source>
        <dbReference type="Google" id="ProtNLM"/>
    </source>
</evidence>
<name>A0A5J4WIE7_9EUKA</name>
<feature type="region of interest" description="Disordered" evidence="1">
    <location>
        <begin position="276"/>
        <end position="440"/>
    </location>
</feature>
<protein>
    <recommendedName>
        <fullName evidence="4">EF-hand domain-containing protein</fullName>
    </recommendedName>
</protein>
<feature type="compositionally biased region" description="Polar residues" evidence="1">
    <location>
        <begin position="338"/>
        <end position="347"/>
    </location>
</feature>
<reference evidence="2 3" key="1">
    <citation type="submission" date="2019-03" db="EMBL/GenBank/DDBJ databases">
        <title>Single cell metagenomics reveals metabolic interactions within the superorganism composed of flagellate Streblomastix strix and complex community of Bacteroidetes bacteria on its surface.</title>
        <authorList>
            <person name="Treitli S.C."/>
            <person name="Kolisko M."/>
            <person name="Husnik F."/>
            <person name="Keeling P."/>
            <person name="Hampl V."/>
        </authorList>
    </citation>
    <scope>NUCLEOTIDE SEQUENCE [LARGE SCALE GENOMIC DNA]</scope>
    <source>
        <strain evidence="2">ST1C</strain>
    </source>
</reference>
<feature type="compositionally biased region" description="Acidic residues" evidence="1">
    <location>
        <begin position="291"/>
        <end position="308"/>
    </location>
</feature>
<comment type="caution">
    <text evidence="2">The sequence shown here is derived from an EMBL/GenBank/DDBJ whole genome shotgun (WGS) entry which is preliminary data.</text>
</comment>
<proteinExistence type="predicted"/>
<feature type="compositionally biased region" description="Polar residues" evidence="1">
    <location>
        <begin position="388"/>
        <end position="397"/>
    </location>
</feature>
<feature type="compositionally biased region" description="Basic and acidic residues" evidence="1">
    <location>
        <begin position="456"/>
        <end position="473"/>
    </location>
</feature>
<feature type="compositionally biased region" description="Low complexity" evidence="1">
    <location>
        <begin position="309"/>
        <end position="319"/>
    </location>
</feature>
<feature type="region of interest" description="Disordered" evidence="1">
    <location>
        <begin position="456"/>
        <end position="484"/>
    </location>
</feature>
<accession>A0A5J4WIE7</accession>
<dbReference type="Proteomes" id="UP000324800">
    <property type="component" value="Unassembled WGS sequence"/>
</dbReference>